<dbReference type="PANTHER" id="PTHR33490">
    <property type="entry name" value="BLR5614 PROTEIN-RELATED"/>
    <property type="match status" value="1"/>
</dbReference>
<keyword evidence="3" id="KW-1185">Reference proteome</keyword>
<proteinExistence type="predicted"/>
<comment type="caution">
    <text evidence="2">The sequence shown here is derived from an EMBL/GenBank/DDBJ whole genome shotgun (WGS) entry which is preliminary data.</text>
</comment>
<dbReference type="InterPro" id="IPR018667">
    <property type="entry name" value="DUF2126"/>
</dbReference>
<protein>
    <submittedName>
        <fullName evidence="2">Transglutaminase family protein</fullName>
    </submittedName>
</protein>
<dbReference type="SUPFAM" id="SSF54001">
    <property type="entry name" value="Cysteine proteinases"/>
    <property type="match status" value="1"/>
</dbReference>
<evidence type="ECO:0000313" key="3">
    <source>
        <dbReference type="Proteomes" id="UP000664288"/>
    </source>
</evidence>
<dbReference type="Gene3D" id="3.10.620.30">
    <property type="match status" value="1"/>
</dbReference>
<dbReference type="InterPro" id="IPR002931">
    <property type="entry name" value="Transglutaminase-like"/>
</dbReference>
<dbReference type="Pfam" id="PF08379">
    <property type="entry name" value="Bact_transglu_N"/>
    <property type="match status" value="1"/>
</dbReference>
<reference evidence="2 3" key="1">
    <citation type="submission" date="2021-03" db="EMBL/GenBank/DDBJ databases">
        <title>Whole genome sequence of Jiella sp. MQZ13P-4.</title>
        <authorList>
            <person name="Tuo L."/>
        </authorList>
    </citation>
    <scope>NUCLEOTIDE SEQUENCE [LARGE SCALE GENOMIC DNA]</scope>
    <source>
        <strain evidence="2 3">MQZ13P-4</strain>
    </source>
</reference>
<evidence type="ECO:0000259" key="1">
    <source>
        <dbReference type="SMART" id="SM00460"/>
    </source>
</evidence>
<dbReference type="Pfam" id="PF01841">
    <property type="entry name" value="Transglut_core"/>
    <property type="match status" value="1"/>
</dbReference>
<dbReference type="Proteomes" id="UP000664288">
    <property type="component" value="Unassembled WGS sequence"/>
</dbReference>
<dbReference type="PANTHER" id="PTHR33490:SF1">
    <property type="entry name" value="SLL1233 PROTEIN"/>
    <property type="match status" value="1"/>
</dbReference>
<evidence type="ECO:0000313" key="2">
    <source>
        <dbReference type="EMBL" id="MBO0904426.1"/>
    </source>
</evidence>
<dbReference type="InterPro" id="IPR013589">
    <property type="entry name" value="Bac_transglu_N"/>
</dbReference>
<gene>
    <name evidence="2" type="ORF">J1C47_12320</name>
</gene>
<sequence>MSILAALNHVTHYRYDRPVSLAPQTIRLRPAPHSRTKVPSYSLRVTPEDHFVNWQQDPFGNYLARFVFPEKTTEFRIEVDLLADMTVYNPFDFFVEEAAEEWPFQYDEILKSDLAAYLVPEPAGRLLAAFLKELDRSEKNTVNFLVGLNQAVEKRIDYLVRMEPGVQSPEETLGKGSGSCRDSSWLLVNVMRHLGFAARFVSGYLIQLKPDKVAIDGPAGTSHDFTDLHAWAEVYLPGAGWIGLDPTSGLLTGESHVPLAATPHYRSAAPITGAVDYAEVEFDFSMSVTRVEERPRVSHPFSEESWQELDALGERVDAELKASDVRLTMGGEPTFVSIDDFEAAEWNSDATGPTKRGLADDLIRRLRDRFAPGGFLHYGQGKWYPGETLPRWTFSLYWRKDGVPIWQNAETIAREKTGLAVGAAESERFTRAVADALGVATDYVLPAYEDTAYWLLREAQLPENVEPTNSKLEDREERARLAKVFERGLPKPTGHVLPIQAWQGRARGVRWFSERWSTRRRQLFLVPGDSAMGYRLPLSALPHLGPSHYPFIHPEDPTQPFPPLPPQSRQQWGRIEMQQHLGAAGGSAQAADEGGMSQKMGREGMRQWMPPLPPLPAGGGAAGGLMPGFGSFAPLSTEISGSVRTALSVEPRDGKLCVFMPPLEFAEAYLDLLGAIEEIAAAEGLPVQIEGYAPPPDPRLGVIRVAPDPGVIEVNVHPAASWEEAKAITTGVYEDARQSRLGTDKFMIDGKHAGTGGGNHVVVGGATPLDSPFLRRPDLLKSLVLYWQRHPSLSYLFSGLFIGPTSQAPRIDEGRHDQLYELEIAMAQVTQDGFSTPPWLVDRLFRNLLVDVTGNTHRAEICIDKLYSPDGPTGRLGLVEFRGFEMPPDARMSLAQQLLIRALIMKFWKEPEDGSFVRWGTALADRFMLPEFVWADFLGVLDDLGRSGYPIRPEWFEAQAEFRFPFCGRIEREGVTLELRQALEPWHVMGETGAIGGTVRFVDSSVERLQVKLSDFEPARHVVTCNGREVPLAATGRGREAVAGVRFKAWQPASGLHPTIPVHAPLTFDIYDRWSKRSLGGCVYHVAHPGGRSYETFPVNSYEAEARRLARFEAIGHTPGGYQPVRELPDPSFPMTLDLRRPAGRLGV</sequence>
<dbReference type="Pfam" id="PF09899">
    <property type="entry name" value="DUF2126"/>
    <property type="match status" value="1"/>
</dbReference>
<dbReference type="EMBL" id="JAFMPY010000011">
    <property type="protein sequence ID" value="MBO0904426.1"/>
    <property type="molecule type" value="Genomic_DNA"/>
</dbReference>
<dbReference type="RefSeq" id="WP_207351071.1">
    <property type="nucleotide sequence ID" value="NZ_JAFMPY010000011.1"/>
</dbReference>
<organism evidence="2 3">
    <name type="scientific">Jiella sonneratiae</name>
    <dbReference type="NCBI Taxonomy" id="2816856"/>
    <lineage>
        <taxon>Bacteria</taxon>
        <taxon>Pseudomonadati</taxon>
        <taxon>Pseudomonadota</taxon>
        <taxon>Alphaproteobacteria</taxon>
        <taxon>Hyphomicrobiales</taxon>
        <taxon>Aurantimonadaceae</taxon>
        <taxon>Jiella</taxon>
    </lineage>
</organism>
<accession>A0ABS3J428</accession>
<name>A0ABS3J428_9HYPH</name>
<feature type="domain" description="Transglutaminase-like" evidence="1">
    <location>
        <begin position="172"/>
        <end position="248"/>
    </location>
</feature>
<dbReference type="SMART" id="SM00460">
    <property type="entry name" value="TGc"/>
    <property type="match status" value="1"/>
</dbReference>
<dbReference type="InterPro" id="IPR038765">
    <property type="entry name" value="Papain-like_cys_pep_sf"/>
</dbReference>